<dbReference type="FunFam" id="2.60.40.10:FF:000049">
    <property type="entry name" value="Leukocyte immunoglobulin-like receptor subfamily B member 1"/>
    <property type="match status" value="1"/>
</dbReference>
<evidence type="ECO:0000256" key="1">
    <source>
        <dbReference type="ARBA" id="ARBA00022729"/>
    </source>
</evidence>
<feature type="region of interest" description="Disordered" evidence="4">
    <location>
        <begin position="123"/>
        <end position="148"/>
    </location>
</feature>
<evidence type="ECO:0000256" key="4">
    <source>
        <dbReference type="SAM" id="MobiDB-lite"/>
    </source>
</evidence>
<name>A0A8T1RWC6_CHESE</name>
<sequence>GLGLTACLLPPAEPSYPKPSISLSPSGGVSLGGIVAVWCRVQRRGMRFVLNKERRHFPLVDSDRLGVVFSIRNVSQADGGSYSCYYYNRSEPVAVSYASDPVVLVVRGGWVSLDRCQIGLMMTGPRRASPPNAQPHLGGPTDRGALLS</sequence>
<dbReference type="AlphaFoldDB" id="A0A8T1RWC6"/>
<keyword evidence="3" id="KW-0393">Immunoglobulin domain</keyword>
<feature type="non-terminal residue" evidence="5">
    <location>
        <position position="148"/>
    </location>
</feature>
<organism evidence="5 6">
    <name type="scientific">Chelydra serpentina</name>
    <name type="common">Snapping turtle</name>
    <name type="synonym">Testudo serpentina</name>
    <dbReference type="NCBI Taxonomy" id="8475"/>
    <lineage>
        <taxon>Eukaryota</taxon>
        <taxon>Metazoa</taxon>
        <taxon>Chordata</taxon>
        <taxon>Craniata</taxon>
        <taxon>Vertebrata</taxon>
        <taxon>Euteleostomi</taxon>
        <taxon>Archelosauria</taxon>
        <taxon>Testudinata</taxon>
        <taxon>Testudines</taxon>
        <taxon>Cryptodira</taxon>
        <taxon>Durocryptodira</taxon>
        <taxon>Americhelydia</taxon>
        <taxon>Chelydroidea</taxon>
        <taxon>Chelydridae</taxon>
        <taxon>Chelydra</taxon>
    </lineage>
</organism>
<keyword evidence="2" id="KW-1015">Disulfide bond</keyword>
<dbReference type="SUPFAM" id="SSF48726">
    <property type="entry name" value="Immunoglobulin"/>
    <property type="match status" value="1"/>
</dbReference>
<dbReference type="InterPro" id="IPR036179">
    <property type="entry name" value="Ig-like_dom_sf"/>
</dbReference>
<dbReference type="Gene3D" id="2.60.40.10">
    <property type="entry name" value="Immunoglobulins"/>
    <property type="match status" value="1"/>
</dbReference>
<accession>A0A8T1RWC6</accession>
<keyword evidence="6" id="KW-1185">Reference proteome</keyword>
<protein>
    <submittedName>
        <fullName evidence="5">Glycoprotein VI platelet</fullName>
    </submittedName>
</protein>
<evidence type="ECO:0000313" key="6">
    <source>
        <dbReference type="Proteomes" id="UP000765507"/>
    </source>
</evidence>
<evidence type="ECO:0000313" key="5">
    <source>
        <dbReference type="EMBL" id="KAG6921059.1"/>
    </source>
</evidence>
<dbReference type="InterPro" id="IPR050412">
    <property type="entry name" value="Ig-like_Receptors_ImmuneReg"/>
</dbReference>
<gene>
    <name evidence="5" type="ORF">G0U57_010653</name>
</gene>
<dbReference type="PANTHER" id="PTHR11738">
    <property type="entry name" value="MHC CLASS I NK CELL RECEPTOR"/>
    <property type="match status" value="1"/>
</dbReference>
<keyword evidence="1" id="KW-0732">Signal</keyword>
<reference evidence="5 6" key="1">
    <citation type="journal article" date="2020" name="G3 (Bethesda)">
        <title>Draft Genome of the Common Snapping Turtle, Chelydra serpentina, a Model for Phenotypic Plasticity in Reptiles.</title>
        <authorList>
            <person name="Das D."/>
            <person name="Singh S.K."/>
            <person name="Bierstedt J."/>
            <person name="Erickson A."/>
            <person name="Galli G.L.J."/>
            <person name="Crossley D.A. 2nd"/>
            <person name="Rhen T."/>
        </authorList>
    </citation>
    <scope>NUCLEOTIDE SEQUENCE [LARGE SCALE GENOMIC DNA]</scope>
    <source>
        <strain evidence="5">KW</strain>
    </source>
</reference>
<dbReference type="InterPro" id="IPR013783">
    <property type="entry name" value="Ig-like_fold"/>
</dbReference>
<proteinExistence type="predicted"/>
<dbReference type="Proteomes" id="UP000765507">
    <property type="component" value="Unassembled WGS sequence"/>
</dbReference>
<evidence type="ECO:0000256" key="3">
    <source>
        <dbReference type="ARBA" id="ARBA00023319"/>
    </source>
</evidence>
<comment type="caution">
    <text evidence="5">The sequence shown here is derived from an EMBL/GenBank/DDBJ whole genome shotgun (WGS) entry which is preliminary data.</text>
</comment>
<dbReference type="GO" id="GO:0002764">
    <property type="term" value="P:immune response-regulating signaling pathway"/>
    <property type="evidence" value="ECO:0007669"/>
    <property type="project" value="TreeGrafter"/>
</dbReference>
<feature type="non-terminal residue" evidence="5">
    <location>
        <position position="1"/>
    </location>
</feature>
<evidence type="ECO:0000256" key="2">
    <source>
        <dbReference type="ARBA" id="ARBA00023157"/>
    </source>
</evidence>
<dbReference type="PANTHER" id="PTHR11738:SF186">
    <property type="entry name" value="OSTEOCLAST-ASSOCIATED IMMUNOGLOBULIN-LIKE RECEPTOR"/>
    <property type="match status" value="1"/>
</dbReference>
<dbReference type="Pfam" id="PF13895">
    <property type="entry name" value="Ig_2"/>
    <property type="match status" value="1"/>
</dbReference>
<dbReference type="EMBL" id="JAHGAV010002847">
    <property type="protein sequence ID" value="KAG6921059.1"/>
    <property type="molecule type" value="Genomic_DNA"/>
</dbReference>